<accession>A0A9E2NU35</accession>
<reference evidence="6" key="2">
    <citation type="submission" date="2021-04" db="EMBL/GenBank/DDBJ databases">
        <authorList>
            <person name="Gilroy R."/>
        </authorList>
    </citation>
    <scope>NUCLEOTIDE SEQUENCE</scope>
    <source>
        <strain evidence="6">687</strain>
    </source>
</reference>
<keyword evidence="1" id="KW-0963">Cytoplasm</keyword>
<dbReference type="GO" id="GO:0033592">
    <property type="term" value="F:RNA strand annealing activity"/>
    <property type="evidence" value="ECO:0007669"/>
    <property type="project" value="InterPro"/>
</dbReference>
<dbReference type="EMBL" id="JAHLFG010000062">
    <property type="protein sequence ID" value="MBU3826999.1"/>
    <property type="molecule type" value="Genomic_DNA"/>
</dbReference>
<evidence type="ECO:0000313" key="7">
    <source>
        <dbReference type="Proteomes" id="UP000824150"/>
    </source>
</evidence>
<evidence type="ECO:0000256" key="2">
    <source>
        <dbReference type="ARBA" id="ARBA00022884"/>
    </source>
</evidence>
<feature type="compositionally biased region" description="Basic and acidic residues" evidence="4">
    <location>
        <begin position="142"/>
        <end position="176"/>
    </location>
</feature>
<dbReference type="InterPro" id="IPR035236">
    <property type="entry name" value="ProQ_C"/>
</dbReference>
<dbReference type="Proteomes" id="UP000824150">
    <property type="component" value="Unassembled WGS sequence"/>
</dbReference>
<feature type="compositionally biased region" description="Basic residues" evidence="4">
    <location>
        <begin position="179"/>
        <end position="193"/>
    </location>
</feature>
<proteinExistence type="predicted"/>
<feature type="region of interest" description="Disordered" evidence="4">
    <location>
        <begin position="142"/>
        <end position="238"/>
    </location>
</feature>
<dbReference type="GO" id="GO:0034057">
    <property type="term" value="F:RNA strand-exchange activity"/>
    <property type="evidence" value="ECO:0007669"/>
    <property type="project" value="InterPro"/>
</dbReference>
<name>A0A9E2NU35_9GAMM</name>
<dbReference type="SMART" id="SM00945">
    <property type="entry name" value="ProQ"/>
    <property type="match status" value="1"/>
</dbReference>
<dbReference type="InterPro" id="IPR016103">
    <property type="entry name" value="ProQ/FinO"/>
</dbReference>
<organism evidence="6 7">
    <name type="scientific">Candidatus Anaerobiospirillum merdipullorum</name>
    <dbReference type="NCBI Taxonomy" id="2838450"/>
    <lineage>
        <taxon>Bacteria</taxon>
        <taxon>Pseudomonadati</taxon>
        <taxon>Pseudomonadota</taxon>
        <taxon>Gammaproteobacteria</taxon>
        <taxon>Aeromonadales</taxon>
        <taxon>Succinivibrionaceae</taxon>
        <taxon>Anaerobiospirillum</taxon>
    </lineage>
</organism>
<evidence type="ECO:0000259" key="5">
    <source>
        <dbReference type="SMART" id="SM00945"/>
    </source>
</evidence>
<feature type="region of interest" description="Disordered" evidence="4">
    <location>
        <begin position="1"/>
        <end position="44"/>
    </location>
</feature>
<feature type="compositionally biased region" description="Polar residues" evidence="4">
    <location>
        <begin position="1"/>
        <end position="17"/>
    </location>
</feature>
<dbReference type="PANTHER" id="PTHR38106">
    <property type="entry name" value="RNA CHAPERONE PROQ"/>
    <property type="match status" value="1"/>
</dbReference>
<evidence type="ECO:0000256" key="3">
    <source>
        <dbReference type="ARBA" id="ARBA00023186"/>
    </source>
</evidence>
<keyword evidence="2" id="KW-0694">RNA-binding</keyword>
<evidence type="ECO:0000313" key="6">
    <source>
        <dbReference type="EMBL" id="MBU3826999.1"/>
    </source>
</evidence>
<keyword evidence="3" id="KW-0143">Chaperone</keyword>
<dbReference type="PANTHER" id="PTHR38106:SF1">
    <property type="entry name" value="RNA CHAPERONE PROQ"/>
    <property type="match status" value="1"/>
</dbReference>
<dbReference type="AlphaFoldDB" id="A0A9E2NU35"/>
<sequence>METQEIKQNNTTASAESVATDPVAPATSNEQPATDAAQTAVPAGTRAEHVREALALLYEHFPQAFIREGDAKPLKIGIIEDLRKEVPNLPGMTLSKLRSAVRLYCTRLRYLYSMREGAARIDLQGNEVETVSAEHAKYAKERFEQVNEERKKRQTQRAEEAKAQKEGKPLKADGAQKRPFNKNAKRPFNKHPNNKFGANNQRFNKFKKPGFTRAEGESSDASTSRPVRKPMVRVSASSVRRGLSTRSFGVPATEADLHAGTAVLVLNNNHYMKGSVVATPKDGNVRVQLSTGLIMALPLDRVLLPGKTPSKE</sequence>
<comment type="caution">
    <text evidence="6">The sequence shown here is derived from an EMBL/GenBank/DDBJ whole genome shotgun (WGS) entry which is preliminary data.</text>
</comment>
<dbReference type="Pfam" id="PF17516">
    <property type="entry name" value="ProQ_C"/>
    <property type="match status" value="1"/>
</dbReference>
<dbReference type="SUPFAM" id="SSF48657">
    <property type="entry name" value="FinO-like"/>
    <property type="match status" value="1"/>
</dbReference>
<evidence type="ECO:0000256" key="4">
    <source>
        <dbReference type="SAM" id="MobiDB-lite"/>
    </source>
</evidence>
<dbReference type="Pfam" id="PF04352">
    <property type="entry name" value="ProQ"/>
    <property type="match status" value="1"/>
</dbReference>
<gene>
    <name evidence="6" type="ORF">IAA31_05865</name>
</gene>
<feature type="domain" description="ProQ/FinO" evidence="5">
    <location>
        <begin position="45"/>
        <end position="159"/>
    </location>
</feature>
<reference evidence="6" key="1">
    <citation type="journal article" date="2021" name="PeerJ">
        <title>Extensive microbial diversity within the chicken gut microbiome revealed by metagenomics and culture.</title>
        <authorList>
            <person name="Gilroy R."/>
            <person name="Ravi A."/>
            <person name="Getino M."/>
            <person name="Pursley I."/>
            <person name="Horton D.L."/>
            <person name="Alikhan N.F."/>
            <person name="Baker D."/>
            <person name="Gharbi K."/>
            <person name="Hall N."/>
            <person name="Watson M."/>
            <person name="Adriaenssens E.M."/>
            <person name="Foster-Nyarko E."/>
            <person name="Jarju S."/>
            <person name="Secka A."/>
            <person name="Antonio M."/>
            <person name="Oren A."/>
            <person name="Chaudhuri R.R."/>
            <person name="La Ragione R."/>
            <person name="Hildebrand F."/>
            <person name="Pallen M.J."/>
        </authorList>
    </citation>
    <scope>NUCLEOTIDE SEQUENCE</scope>
    <source>
        <strain evidence="6">687</strain>
    </source>
</reference>
<protein>
    <recommendedName>
        <fullName evidence="5">ProQ/FinO domain-containing protein</fullName>
    </recommendedName>
</protein>
<dbReference type="GO" id="GO:0005829">
    <property type="term" value="C:cytosol"/>
    <property type="evidence" value="ECO:0007669"/>
    <property type="project" value="TreeGrafter"/>
</dbReference>
<dbReference type="GO" id="GO:0010608">
    <property type="term" value="P:post-transcriptional regulation of gene expression"/>
    <property type="evidence" value="ECO:0007669"/>
    <property type="project" value="InterPro"/>
</dbReference>
<dbReference type="Gene3D" id="1.10.1710.10">
    <property type="entry name" value="ProQ/FinO domain"/>
    <property type="match status" value="1"/>
</dbReference>
<dbReference type="InterPro" id="IPR023529">
    <property type="entry name" value="ProQ"/>
</dbReference>
<dbReference type="InterPro" id="IPR036442">
    <property type="entry name" value="ProQ/FinO_sf"/>
</dbReference>
<evidence type="ECO:0000256" key="1">
    <source>
        <dbReference type="ARBA" id="ARBA00022490"/>
    </source>
</evidence>